<dbReference type="Proteomes" id="UP000619479">
    <property type="component" value="Unassembled WGS sequence"/>
</dbReference>
<dbReference type="EMBL" id="BOMH01000074">
    <property type="protein sequence ID" value="GID70388.1"/>
    <property type="molecule type" value="Genomic_DNA"/>
</dbReference>
<proteinExistence type="predicted"/>
<keyword evidence="2" id="KW-1185">Reference proteome</keyword>
<dbReference type="RefSeq" id="WP_203754133.1">
    <property type="nucleotide sequence ID" value="NZ_BAAAUC010000059.1"/>
</dbReference>
<name>A0A919MAC6_9ACTN</name>
<dbReference type="AlphaFoldDB" id="A0A919MAC6"/>
<evidence type="ECO:0000313" key="1">
    <source>
        <dbReference type="EMBL" id="GID70388.1"/>
    </source>
</evidence>
<accession>A0A919MAC6</accession>
<protein>
    <submittedName>
        <fullName evidence="1">Uncharacterized protein</fullName>
    </submittedName>
</protein>
<comment type="caution">
    <text evidence="1">The sequence shown here is derived from an EMBL/GenBank/DDBJ whole genome shotgun (WGS) entry which is preliminary data.</text>
</comment>
<organism evidence="1 2">
    <name type="scientific">Actinoplanes cyaneus</name>
    <dbReference type="NCBI Taxonomy" id="52696"/>
    <lineage>
        <taxon>Bacteria</taxon>
        <taxon>Bacillati</taxon>
        <taxon>Actinomycetota</taxon>
        <taxon>Actinomycetes</taxon>
        <taxon>Micromonosporales</taxon>
        <taxon>Micromonosporaceae</taxon>
        <taxon>Actinoplanes</taxon>
    </lineage>
</organism>
<gene>
    <name evidence="1" type="ORF">Acy02nite_82690</name>
</gene>
<evidence type="ECO:0000313" key="2">
    <source>
        <dbReference type="Proteomes" id="UP000619479"/>
    </source>
</evidence>
<sequence>MQVRHDAGEGWMSGSALAERGWTVAAIRRFLGEPDRTVPNPAFRTAGPMRLFRLERVVAAEQTEPWQRWRERFVQRSARSRAVAAAKRAELLADIAALDIRVPVMSMETLAGLAVAHRNEVVRSRPGPRARPATAAETDAATLRRWMVGYLRHRTTVHNATLDRMYARVGRAEATVAIRNTVFAVIAATYPALADETRRQVARGTST</sequence>
<reference evidence="1" key="1">
    <citation type="submission" date="2021-01" db="EMBL/GenBank/DDBJ databases">
        <title>Whole genome shotgun sequence of Actinoplanes cyaneus NBRC 14990.</title>
        <authorList>
            <person name="Komaki H."/>
            <person name="Tamura T."/>
        </authorList>
    </citation>
    <scope>NUCLEOTIDE SEQUENCE</scope>
    <source>
        <strain evidence="1">NBRC 14990</strain>
    </source>
</reference>